<gene>
    <name evidence="2" type="ORF">H8J70_11995</name>
</gene>
<comment type="caution">
    <text evidence="2">The sequence shown here is derived from an EMBL/GenBank/DDBJ whole genome shotgun (WGS) entry which is preliminary data.</text>
</comment>
<proteinExistence type="predicted"/>
<sequence>MLLVDQEIENINNLICKNIKRSKSSSRGEISQIIISQLRNLVEAIMVKIDANGANVENSYEKIKLARKNLSSMGSLKVLNDFHRFLQMVASHYTFDEENSERLMLKYYQYLFQIRNLMFNKYGMSLFENLEEFPIHTDPNLQEYYAKIAEKIEEHEIVTVKNIREKYYIQKLKPFFVDRNIYYEITFTSAGDNIKKTDRIIAFTKINITENYSAAFEFISEDINILGKTMPIIIIVGWTVAIRECEYKNFISIRAGGKNIARSILQQENKLICLYLSKTGFSLNDLVCFPAEVYDCLINKWKTQLRFTPFIDTLTRCREIIQNEEPGQNIIRYLLYNMNNTIIKDQYNKNINNKLSGLYLKNKCIPFDTMPFINSPCGHNPRISTLFKCIPFDNRNHELLARVVRNNTEINGHLFTEIKKLGHRFANYNSLVQQYNNLLWEGHFEISKLVIEHKQIFINAYKNDTCEIIEKFRTLSNGGIRNYTESINEWLANEGSSVDSEEKKIVLRQMFAKSRVALVYGSAGVGKSTLINHVSNFFAKKEKLFLAQTNPAVDNLKRRVRAANCSYMTIAKYIRKNKIKREFDLVVIDECSTVSNREMNTLLNLTKFKLLLLVGDNYQIKSIRFGNWFSIAEKFISSDSVFHLNNPYRSKNDELLTLWKKVRNMNDDVIEWITQQGFSHTLDESIFERSEVDEIILCLNYDGLYGINNINRFLQENNPNPAIQWGIQQYKIGDPILFNESERFSPLIYNNMRGTIVDVKVFDEAGSPKYIQFDIELTNVINGLDAEPYDLELLDNSKNGNTVIRFFVYKEKNIDEDNELSTETVVPFQIAYAISIHKAQGLEYKSVKIVIAKEVGELITHNIFYTAITRAQEKLKIYWTPEVENDVLSNIKPLNINKDVNLLKIYLH</sequence>
<reference evidence="2 3" key="1">
    <citation type="submission" date="2020-08" db="EMBL/GenBank/DDBJ databases">
        <authorList>
            <person name="Liu C."/>
            <person name="Sun Q."/>
        </authorList>
    </citation>
    <scope>NUCLEOTIDE SEQUENCE [LARGE SCALE GENOMIC DNA]</scope>
    <source>
        <strain evidence="2 3">NSJ-59</strain>
    </source>
</reference>
<dbReference type="Proteomes" id="UP000606870">
    <property type="component" value="Unassembled WGS sequence"/>
</dbReference>
<evidence type="ECO:0000259" key="1">
    <source>
        <dbReference type="Pfam" id="PF13538"/>
    </source>
</evidence>
<dbReference type="EMBL" id="JACOGK010000055">
    <property type="protein sequence ID" value="MBC3537961.1"/>
    <property type="molecule type" value="Genomic_DNA"/>
</dbReference>
<dbReference type="Pfam" id="PF13538">
    <property type="entry name" value="UvrD_C_2"/>
    <property type="match status" value="1"/>
</dbReference>
<dbReference type="InterPro" id="IPR027417">
    <property type="entry name" value="P-loop_NTPase"/>
</dbReference>
<accession>A0ABR6VKZ2</accession>
<dbReference type="Gene3D" id="3.40.50.300">
    <property type="entry name" value="P-loop containing nucleotide triphosphate hydrolases"/>
    <property type="match status" value="2"/>
</dbReference>
<dbReference type="RefSeq" id="WP_186504529.1">
    <property type="nucleotide sequence ID" value="NZ_JACOGK010000055.1"/>
</dbReference>
<evidence type="ECO:0000313" key="2">
    <source>
        <dbReference type="EMBL" id="MBC3537961.1"/>
    </source>
</evidence>
<dbReference type="InterPro" id="IPR027785">
    <property type="entry name" value="UvrD-like_helicase_C"/>
</dbReference>
<dbReference type="SUPFAM" id="SSF52540">
    <property type="entry name" value="P-loop containing nucleoside triphosphate hydrolases"/>
    <property type="match status" value="2"/>
</dbReference>
<evidence type="ECO:0000313" key="3">
    <source>
        <dbReference type="Proteomes" id="UP000606870"/>
    </source>
</evidence>
<feature type="domain" description="UvrD-like helicase C-terminal" evidence="1">
    <location>
        <begin position="831"/>
        <end position="876"/>
    </location>
</feature>
<dbReference type="Pfam" id="PF13604">
    <property type="entry name" value="AAA_30"/>
    <property type="match status" value="1"/>
</dbReference>
<name>A0ABR6VKZ2_9FIRM</name>
<dbReference type="CDD" id="cd18809">
    <property type="entry name" value="SF1_C_RecD"/>
    <property type="match status" value="1"/>
</dbReference>
<protein>
    <submittedName>
        <fullName evidence="2">AAA family ATPase</fullName>
    </submittedName>
</protein>
<keyword evidence="3" id="KW-1185">Reference proteome</keyword>
<organism evidence="2 3">
    <name type="scientific">Megasphaera hominis</name>
    <dbReference type="NCBI Taxonomy" id="159836"/>
    <lineage>
        <taxon>Bacteria</taxon>
        <taxon>Bacillati</taxon>
        <taxon>Bacillota</taxon>
        <taxon>Negativicutes</taxon>
        <taxon>Veillonellales</taxon>
        <taxon>Veillonellaceae</taxon>
        <taxon>Megasphaera</taxon>
    </lineage>
</organism>